<dbReference type="KEGG" id="amuc:Pan181_00630"/>
<reference evidence="2 3" key="1">
    <citation type="submission" date="2019-02" db="EMBL/GenBank/DDBJ databases">
        <title>Deep-cultivation of Planctomycetes and their phenomic and genomic characterization uncovers novel biology.</title>
        <authorList>
            <person name="Wiegand S."/>
            <person name="Jogler M."/>
            <person name="Boedeker C."/>
            <person name="Pinto D."/>
            <person name="Vollmers J."/>
            <person name="Rivas-Marin E."/>
            <person name="Kohn T."/>
            <person name="Peeters S.H."/>
            <person name="Heuer A."/>
            <person name="Rast P."/>
            <person name="Oberbeckmann S."/>
            <person name="Bunk B."/>
            <person name="Jeske O."/>
            <person name="Meyerdierks A."/>
            <person name="Storesund J.E."/>
            <person name="Kallscheuer N."/>
            <person name="Luecker S."/>
            <person name="Lage O.M."/>
            <person name="Pohl T."/>
            <person name="Merkel B.J."/>
            <person name="Hornburger P."/>
            <person name="Mueller R.-W."/>
            <person name="Bruemmer F."/>
            <person name="Labrenz M."/>
            <person name="Spormann A.M."/>
            <person name="Op den Camp H."/>
            <person name="Overmann J."/>
            <person name="Amann R."/>
            <person name="Jetten M.S.M."/>
            <person name="Mascher T."/>
            <person name="Medema M.H."/>
            <person name="Devos D.P."/>
            <person name="Kaster A.-K."/>
            <person name="Ovreas L."/>
            <person name="Rohde M."/>
            <person name="Galperin M.Y."/>
            <person name="Jogler C."/>
        </authorList>
    </citation>
    <scope>NUCLEOTIDE SEQUENCE [LARGE SCALE GENOMIC DNA]</scope>
    <source>
        <strain evidence="2 3">Pan181</strain>
    </source>
</reference>
<evidence type="ECO:0000313" key="3">
    <source>
        <dbReference type="Proteomes" id="UP000315750"/>
    </source>
</evidence>
<name>A0A518AGN2_9BACT</name>
<protein>
    <submittedName>
        <fullName evidence="2">Uncharacterized protein</fullName>
    </submittedName>
</protein>
<feature type="transmembrane region" description="Helical" evidence="1">
    <location>
        <begin position="49"/>
        <end position="68"/>
    </location>
</feature>
<dbReference type="RefSeq" id="WP_145244931.1">
    <property type="nucleotide sequence ID" value="NZ_CP036278.1"/>
</dbReference>
<gene>
    <name evidence="2" type="ORF">Pan181_00630</name>
</gene>
<feature type="transmembrane region" description="Helical" evidence="1">
    <location>
        <begin position="7"/>
        <end position="37"/>
    </location>
</feature>
<keyword evidence="1" id="KW-0472">Membrane</keyword>
<keyword evidence="3" id="KW-1185">Reference proteome</keyword>
<keyword evidence="1" id="KW-0812">Transmembrane</keyword>
<evidence type="ECO:0000256" key="1">
    <source>
        <dbReference type="SAM" id="Phobius"/>
    </source>
</evidence>
<dbReference type="Proteomes" id="UP000315750">
    <property type="component" value="Chromosome"/>
</dbReference>
<dbReference type="AlphaFoldDB" id="A0A518AGN2"/>
<keyword evidence="1" id="KW-1133">Transmembrane helix</keyword>
<evidence type="ECO:0000313" key="2">
    <source>
        <dbReference type="EMBL" id="QDU53885.1"/>
    </source>
</evidence>
<proteinExistence type="predicted"/>
<accession>A0A518AGN2</accession>
<dbReference type="PROSITE" id="PS51257">
    <property type="entry name" value="PROKAR_LIPOPROTEIN"/>
    <property type="match status" value="1"/>
</dbReference>
<sequence>MIFRLATLLYLFALVAASCAVIGAWGIAVVAGVLLLWRAYLSHEWDTRFGAIVLAVGLLLFGLAQIPIDTPREAARTMGCRNRLRNTSFAIENGLVD</sequence>
<organism evidence="2 3">
    <name type="scientific">Aeoliella mucimassa</name>
    <dbReference type="NCBI Taxonomy" id="2527972"/>
    <lineage>
        <taxon>Bacteria</taxon>
        <taxon>Pseudomonadati</taxon>
        <taxon>Planctomycetota</taxon>
        <taxon>Planctomycetia</taxon>
        <taxon>Pirellulales</taxon>
        <taxon>Lacipirellulaceae</taxon>
        <taxon>Aeoliella</taxon>
    </lineage>
</organism>
<dbReference type="EMBL" id="CP036278">
    <property type="protein sequence ID" value="QDU53885.1"/>
    <property type="molecule type" value="Genomic_DNA"/>
</dbReference>